<evidence type="ECO:0000313" key="3">
    <source>
        <dbReference type="Proteomes" id="UP000198976"/>
    </source>
</evidence>
<dbReference type="RefSeq" id="WP_092648716.1">
    <property type="nucleotide sequence ID" value="NZ_LT629792.1"/>
</dbReference>
<dbReference type="EMBL" id="LT629792">
    <property type="protein sequence ID" value="SDT98500.1"/>
    <property type="molecule type" value="Genomic_DNA"/>
</dbReference>
<evidence type="ECO:0000256" key="1">
    <source>
        <dbReference type="SAM" id="MobiDB-lite"/>
    </source>
</evidence>
<keyword evidence="3" id="KW-1185">Reference proteome</keyword>
<feature type="region of interest" description="Disordered" evidence="1">
    <location>
        <begin position="214"/>
        <end position="262"/>
    </location>
</feature>
<accession>A0ABY0V8N5</accession>
<proteinExistence type="predicted"/>
<dbReference type="Proteomes" id="UP000198976">
    <property type="component" value="Chromosome I"/>
</dbReference>
<sequence>MTLHQLVSLLQRQPLPLLTWYDLAASPIQRTELSGPVLARWFSKIANLLMEYSAMNQWGDLAGADSGDSRSINAPSGQVALDDQDCQPRGRICVDMPSSWQGCLWAGASWLCGWRTVDAALMDEGDADILITGEVSERACAADGAGVSVYAHNLSALALQWDGDLPGAMMDAIAEVSGCGDVPEFDADELPVFPTGWRVDEPSNLAWEQLWETDGGAPGAAHDEGAASGYVHGNGGVTKSPRADSAVPRSPRTDSATPASLHGSIDLPPRIAVMSRGLVADTSLLLWALSRSQPLVIIACGGLDRDDPAVADPIARIATQERAQLRP</sequence>
<evidence type="ECO:0000313" key="2">
    <source>
        <dbReference type="EMBL" id="SDT98500.1"/>
    </source>
</evidence>
<name>A0ABY0V8N5_9ACTO</name>
<organism evidence="2 3">
    <name type="scientific">Schaalia radingae</name>
    <dbReference type="NCBI Taxonomy" id="131110"/>
    <lineage>
        <taxon>Bacteria</taxon>
        <taxon>Bacillati</taxon>
        <taxon>Actinomycetota</taxon>
        <taxon>Actinomycetes</taxon>
        <taxon>Actinomycetales</taxon>
        <taxon>Actinomycetaceae</taxon>
        <taxon>Schaalia</taxon>
    </lineage>
</organism>
<gene>
    <name evidence="2" type="ORF">SAMN04489714_1427</name>
</gene>
<protein>
    <submittedName>
        <fullName evidence="2">Uncharacterized protein</fullName>
    </submittedName>
</protein>
<reference evidence="2 3" key="1">
    <citation type="submission" date="2016-10" db="EMBL/GenBank/DDBJ databases">
        <authorList>
            <person name="Varghese N."/>
            <person name="Submissions S."/>
        </authorList>
    </citation>
    <scope>NUCLEOTIDE SEQUENCE [LARGE SCALE GENOMIC DNA]</scope>
    <source>
        <strain evidence="2 3">DSM 9169</strain>
    </source>
</reference>